<dbReference type="SUPFAM" id="SSF52009">
    <property type="entry name" value="Phosphohistidine domain"/>
    <property type="match status" value="1"/>
</dbReference>
<evidence type="ECO:0000259" key="1">
    <source>
        <dbReference type="Pfam" id="PF00391"/>
    </source>
</evidence>
<dbReference type="Pfam" id="PF01326">
    <property type="entry name" value="PPDK_N"/>
    <property type="match status" value="2"/>
</dbReference>
<proteinExistence type="predicted"/>
<evidence type="ECO:0000313" key="4">
    <source>
        <dbReference type="Proteomes" id="UP000812013"/>
    </source>
</evidence>
<gene>
    <name evidence="3" type="ORF">GPJ59_15605</name>
</gene>
<evidence type="ECO:0000259" key="2">
    <source>
        <dbReference type="Pfam" id="PF01326"/>
    </source>
</evidence>
<dbReference type="Pfam" id="PF00391">
    <property type="entry name" value="PEP-utilizers"/>
    <property type="match status" value="1"/>
</dbReference>
<organism evidence="3 4">
    <name type="scientific">Streptomyces bambusae</name>
    <dbReference type="NCBI Taxonomy" id="1550616"/>
    <lineage>
        <taxon>Bacteria</taxon>
        <taxon>Bacillati</taxon>
        <taxon>Actinomycetota</taxon>
        <taxon>Actinomycetes</taxon>
        <taxon>Kitasatosporales</taxon>
        <taxon>Streptomycetaceae</taxon>
        <taxon>Streptomyces</taxon>
    </lineage>
</organism>
<comment type="caution">
    <text evidence="3">The sequence shown here is derived from an EMBL/GenBank/DDBJ whole genome shotgun (WGS) entry which is preliminary data.</text>
</comment>
<dbReference type="InterPro" id="IPR002192">
    <property type="entry name" value="PPDK_AMP/ATP-bd"/>
</dbReference>
<dbReference type="PANTHER" id="PTHR43615:SF1">
    <property type="entry name" value="PPDK_N DOMAIN-CONTAINING PROTEIN"/>
    <property type="match status" value="1"/>
</dbReference>
<dbReference type="InterPro" id="IPR008279">
    <property type="entry name" value="PEP-util_enz_mobile_dom"/>
</dbReference>
<dbReference type="EMBL" id="WTFF01000096">
    <property type="protein sequence ID" value="MBW5483278.1"/>
    <property type="molecule type" value="Genomic_DNA"/>
</dbReference>
<dbReference type="PANTHER" id="PTHR43615">
    <property type="entry name" value="PHOSPHOENOLPYRUVATE SYNTHASE-RELATED"/>
    <property type="match status" value="1"/>
</dbReference>
<feature type="domain" description="PEP-utilising enzyme mobile" evidence="1">
    <location>
        <begin position="753"/>
        <end position="822"/>
    </location>
</feature>
<sequence>MDLVVPLGRLGRADPDVAGGKGANLGELVRAGFPVPPGFVVTTAAYRPPDPGPLRAAGPGAVREAVVRAGLPDDVADAVCAAYRDLGGAVAVRSSATAEDLPQAAFAGQQDTFLGVVGEQDVLDAVVRCWASVWTDRAVDYRSQHGIDHGRVRMAVVVQRMVDADFAGVAFTSDPVTGNRHTLVVDASPGLGEAVVSGLVSPEHIVVDTRRPKVVRRTAGRHEVVVRSRPGGGTEQVTEQVTGQVTGPGAAGPALPAPAVRQLVRVAKDVERHFGRPQDIEWAWADGRLYVLQTRPITALPERTGLAGLPVRVRRTVSAMLREVLPVRPYPIDMTAWLGPLISLLDKAVEATGIVYPPASRMFIEEGGVVVRVEMPLPRPTPRLLTAPVRLVHAARRRDPALWRSDPVIETMRARADELRARDVEGCSWPELTALLKEGPRIAAPLLELRLRYLPRTLLALAALYASLCLLRRRRLTGALLAGVDTLTADANRALEDLASAVRADTGLWEAFARRTADELCEALHTGMRETAPGFVSGFDAFLDAYGHRDTVSPLLLTQGTWRDRPDIVLGMLQSLASQAPPPPGPGPGEQTEQALLQHPVLRLGPESLRSAVGVLLRQARWFQQIRDDTRFLAMLPLPAMRQALVEMGRRLVAAGVLDTTEDVYHLRLDELDGIGTWPPGPRLAAELRERASARKARRAGLARTPLVPPAPAQPLGLTRAEVLLRGVPGSAGTAQGPVRVVHGPDGFAALRGGDVLVAAYTSPAWTPLFRRAAAVVTDTGGVASHAAIVAREYGIPAVMATVDATTRLSDGQSVLVDGDRGLVLRPPGPGWAASALP</sequence>
<dbReference type="Gene3D" id="3.30.1490.20">
    <property type="entry name" value="ATP-grasp fold, A domain"/>
    <property type="match status" value="2"/>
</dbReference>
<reference evidence="3 4" key="1">
    <citation type="submission" date="2019-12" db="EMBL/GenBank/DDBJ databases">
        <title>Genome sequence of Streptomyces bambusae.</title>
        <authorList>
            <person name="Bansal K."/>
            <person name="Choksket S."/>
            <person name="Korpole S."/>
            <person name="Patil P.B."/>
        </authorList>
    </citation>
    <scope>NUCLEOTIDE SEQUENCE [LARGE SCALE GENOMIC DNA]</scope>
    <source>
        <strain evidence="3 4">SK60</strain>
    </source>
</reference>
<keyword evidence="4" id="KW-1185">Reference proteome</keyword>
<dbReference type="Proteomes" id="UP000812013">
    <property type="component" value="Unassembled WGS sequence"/>
</dbReference>
<dbReference type="Gene3D" id="3.50.30.10">
    <property type="entry name" value="Phosphohistidine domain"/>
    <property type="match status" value="1"/>
</dbReference>
<dbReference type="InterPro" id="IPR051549">
    <property type="entry name" value="PEP_Utilizing_Enz"/>
</dbReference>
<evidence type="ECO:0000313" key="3">
    <source>
        <dbReference type="EMBL" id="MBW5483278.1"/>
    </source>
</evidence>
<dbReference type="Gene3D" id="3.30.470.20">
    <property type="entry name" value="ATP-grasp fold, B domain"/>
    <property type="match status" value="1"/>
</dbReference>
<dbReference type="InterPro" id="IPR036637">
    <property type="entry name" value="Phosphohistidine_dom_sf"/>
</dbReference>
<protein>
    <submittedName>
        <fullName evidence="3">Phosphoenolpyruvate synthase</fullName>
    </submittedName>
</protein>
<name>A0ABS6Z687_9ACTN</name>
<feature type="domain" description="Pyruvate phosphate dikinase AMP/ATP-binding" evidence="2">
    <location>
        <begin position="17"/>
        <end position="47"/>
    </location>
</feature>
<feature type="domain" description="Pyruvate phosphate dikinase AMP/ATP-binding" evidence="2">
    <location>
        <begin position="61"/>
        <end position="304"/>
    </location>
</feature>
<accession>A0ABS6Z687</accession>
<dbReference type="InterPro" id="IPR013815">
    <property type="entry name" value="ATP_grasp_subdomain_1"/>
</dbReference>
<dbReference type="SUPFAM" id="SSF56059">
    <property type="entry name" value="Glutathione synthetase ATP-binding domain-like"/>
    <property type="match status" value="1"/>
</dbReference>